<evidence type="ECO:0000313" key="5">
    <source>
        <dbReference type="EMBL" id="RXZ34353.1"/>
    </source>
</evidence>
<comment type="similarity">
    <text evidence="1">Belongs to the LysR transcriptional regulatory family.</text>
</comment>
<dbReference type="InterPro" id="IPR036388">
    <property type="entry name" value="WH-like_DNA-bd_sf"/>
</dbReference>
<evidence type="ECO:0000256" key="2">
    <source>
        <dbReference type="ARBA" id="ARBA00023015"/>
    </source>
</evidence>
<dbReference type="Pfam" id="PF00126">
    <property type="entry name" value="HTH_1"/>
    <property type="match status" value="1"/>
</dbReference>
<keyword evidence="2" id="KW-0805">Transcription regulation</keyword>
<dbReference type="EMBL" id="SDPT01000001">
    <property type="protein sequence ID" value="RXZ34353.1"/>
    <property type="molecule type" value="Genomic_DNA"/>
</dbReference>
<dbReference type="Gene3D" id="3.40.190.10">
    <property type="entry name" value="Periplasmic binding protein-like II"/>
    <property type="match status" value="2"/>
</dbReference>
<gene>
    <name evidence="5" type="ORF">EO081_01235</name>
</gene>
<dbReference type="InterPro" id="IPR000847">
    <property type="entry name" value="LysR_HTH_N"/>
</dbReference>
<evidence type="ECO:0000256" key="4">
    <source>
        <dbReference type="ARBA" id="ARBA00023163"/>
    </source>
</evidence>
<dbReference type="OrthoDB" id="9813056at2"/>
<dbReference type="PRINTS" id="PR00039">
    <property type="entry name" value="HTHLYSR"/>
</dbReference>
<dbReference type="RefSeq" id="WP_129340145.1">
    <property type="nucleotide sequence ID" value="NZ_JACIDD010000001.1"/>
</dbReference>
<dbReference type="PROSITE" id="PS50931">
    <property type="entry name" value="HTH_LYSR"/>
    <property type="match status" value="1"/>
</dbReference>
<sequence>MSDGNEGRRLLPPMAALNSFAAAARLGGFSRAGEAVGLTQSAVSRQVALLEEWVQAPLFDRAGRRVTLNAQGRAYAAEIAPALERIRRATARVAGGRPTNTLDVATLPSFGMRWLAPRLPRLTARHPELVVNLAARTYPLEMVEERFDAAIDFGRPAWPGMVHELLFREAAIPVCAPAWLEKNPIRQPADFLGKPLLFQTSRRGAWDQWLRVAGVEAPPVPSGPSFEHFLMLAQAAAAGAGAALVPSFLIGPELESGSLVCPLSIPLTSDDAYYLVRPEGVENPALARFCDWIVEEARGAVAA</sequence>
<name>A0A4Q2IYG9_9SPHN</name>
<keyword evidence="6" id="KW-1185">Reference proteome</keyword>
<dbReference type="Proteomes" id="UP000292347">
    <property type="component" value="Unassembled WGS sequence"/>
</dbReference>
<comment type="caution">
    <text evidence="5">The sequence shown here is derived from an EMBL/GenBank/DDBJ whole genome shotgun (WGS) entry which is preliminary data.</text>
</comment>
<evidence type="ECO:0000256" key="3">
    <source>
        <dbReference type="ARBA" id="ARBA00023125"/>
    </source>
</evidence>
<evidence type="ECO:0000256" key="1">
    <source>
        <dbReference type="ARBA" id="ARBA00009437"/>
    </source>
</evidence>
<dbReference type="Gene3D" id="1.10.10.10">
    <property type="entry name" value="Winged helix-like DNA-binding domain superfamily/Winged helix DNA-binding domain"/>
    <property type="match status" value="1"/>
</dbReference>
<evidence type="ECO:0000313" key="6">
    <source>
        <dbReference type="Proteomes" id="UP000292347"/>
    </source>
</evidence>
<dbReference type="Pfam" id="PF03466">
    <property type="entry name" value="LysR_substrate"/>
    <property type="match status" value="1"/>
</dbReference>
<dbReference type="PANTHER" id="PTHR30537">
    <property type="entry name" value="HTH-TYPE TRANSCRIPTIONAL REGULATOR"/>
    <property type="match status" value="1"/>
</dbReference>
<protein>
    <submittedName>
        <fullName evidence="5">LysR family transcriptional regulator</fullName>
    </submittedName>
</protein>
<dbReference type="PANTHER" id="PTHR30537:SF26">
    <property type="entry name" value="GLYCINE CLEAVAGE SYSTEM TRANSCRIPTIONAL ACTIVATOR"/>
    <property type="match status" value="1"/>
</dbReference>
<dbReference type="SUPFAM" id="SSF46785">
    <property type="entry name" value="Winged helix' DNA-binding domain"/>
    <property type="match status" value="1"/>
</dbReference>
<dbReference type="InterPro" id="IPR058163">
    <property type="entry name" value="LysR-type_TF_proteobact-type"/>
</dbReference>
<accession>A0A4Q2IYG9</accession>
<organism evidence="5 6">
    <name type="scientific">Sphingomonas desiccabilis</name>
    <dbReference type="NCBI Taxonomy" id="429134"/>
    <lineage>
        <taxon>Bacteria</taxon>
        <taxon>Pseudomonadati</taxon>
        <taxon>Pseudomonadota</taxon>
        <taxon>Alphaproteobacteria</taxon>
        <taxon>Sphingomonadales</taxon>
        <taxon>Sphingomonadaceae</taxon>
        <taxon>Sphingomonas</taxon>
    </lineage>
</organism>
<reference evidence="5 6" key="1">
    <citation type="submission" date="2019-01" db="EMBL/GenBank/DDBJ databases">
        <title>Sphingomonas mucosissima sp. nov. and Sphingomonas desiccabilis sp. nov., from biological soil crusts in the Colorado Plateau, USA.</title>
        <authorList>
            <person name="Zhu D."/>
        </authorList>
    </citation>
    <scope>NUCLEOTIDE SEQUENCE [LARGE SCALE GENOMIC DNA]</scope>
    <source>
        <strain evidence="5 6">CP1D</strain>
    </source>
</reference>
<dbReference type="GO" id="GO:0006351">
    <property type="term" value="P:DNA-templated transcription"/>
    <property type="evidence" value="ECO:0007669"/>
    <property type="project" value="TreeGrafter"/>
</dbReference>
<dbReference type="FunFam" id="3.40.190.10:FF:000017">
    <property type="entry name" value="Glycine cleavage system transcriptional activator"/>
    <property type="match status" value="1"/>
</dbReference>
<dbReference type="SUPFAM" id="SSF53850">
    <property type="entry name" value="Periplasmic binding protein-like II"/>
    <property type="match status" value="1"/>
</dbReference>
<dbReference type="InterPro" id="IPR005119">
    <property type="entry name" value="LysR_subst-bd"/>
</dbReference>
<dbReference type="InterPro" id="IPR036390">
    <property type="entry name" value="WH_DNA-bd_sf"/>
</dbReference>
<dbReference type="GO" id="GO:0043565">
    <property type="term" value="F:sequence-specific DNA binding"/>
    <property type="evidence" value="ECO:0007669"/>
    <property type="project" value="TreeGrafter"/>
</dbReference>
<keyword evidence="3" id="KW-0238">DNA-binding</keyword>
<proteinExistence type="inferred from homology"/>
<dbReference type="AlphaFoldDB" id="A0A4Q2IYG9"/>
<dbReference type="GO" id="GO:0003700">
    <property type="term" value="F:DNA-binding transcription factor activity"/>
    <property type="evidence" value="ECO:0007669"/>
    <property type="project" value="InterPro"/>
</dbReference>
<keyword evidence="4" id="KW-0804">Transcription</keyword>